<protein>
    <submittedName>
        <fullName evidence="3">Mce family protein</fullName>
    </submittedName>
</protein>
<accession>A0A3S4V773</accession>
<proteinExistence type="predicted"/>
<sequence>MQPLRRRLGSPLLLGIVALIMVAVVAVGAVVMYVNPPGRQTVVFHTDDAAAVRPGDAVRIAGVNVGKIKDLTIEPERVRVRATVDKDAFVGDQSQIQVRMRTVVGGYYTAIVSLGDEPLGDNVIPLERVSMPYNLVRTVTDATRVADDVAAGTVRDALDNVQRGLSGEGNVETLAAIMDAGNSLTAAIDQQRGQISSILNLSDEYIHSLSNYTDELKELIRKVSIIEQTLVLYSDGFGQALAGMGDVLDALNPIGQFFAEHRDKFIEKVRNWQEIVQTWADRSGLVVRGLRRVRDKLDRVLDAQNARPDLLATDLCIPIPGKAC</sequence>
<organism evidence="3 4">
    <name type="scientific">Mycolicibacterium chitae</name>
    <name type="common">Mycobacterium chitae</name>
    <dbReference type="NCBI Taxonomy" id="1792"/>
    <lineage>
        <taxon>Bacteria</taxon>
        <taxon>Bacillati</taxon>
        <taxon>Actinomycetota</taxon>
        <taxon>Actinomycetes</taxon>
        <taxon>Mycobacteriales</taxon>
        <taxon>Mycobacteriaceae</taxon>
        <taxon>Mycolicibacterium</taxon>
    </lineage>
</organism>
<dbReference type="GO" id="GO:0005576">
    <property type="term" value="C:extracellular region"/>
    <property type="evidence" value="ECO:0007669"/>
    <property type="project" value="TreeGrafter"/>
</dbReference>
<dbReference type="PANTHER" id="PTHR33371">
    <property type="entry name" value="INTERMEMBRANE PHOSPHOLIPID TRANSPORT SYSTEM BINDING PROTEIN MLAD-RELATED"/>
    <property type="match status" value="1"/>
</dbReference>
<dbReference type="AlphaFoldDB" id="A0A3S4V773"/>
<gene>
    <name evidence="3" type="ORF">NCTC10485_00536</name>
</gene>
<keyword evidence="1" id="KW-1133">Transmembrane helix</keyword>
<dbReference type="InterPro" id="IPR052336">
    <property type="entry name" value="MlaD_Phospholipid_Transporter"/>
</dbReference>
<evidence type="ECO:0000256" key="1">
    <source>
        <dbReference type="SAM" id="Phobius"/>
    </source>
</evidence>
<evidence type="ECO:0000313" key="3">
    <source>
        <dbReference type="EMBL" id="VEG45336.1"/>
    </source>
</evidence>
<keyword evidence="1" id="KW-0812">Transmembrane</keyword>
<evidence type="ECO:0000313" key="4">
    <source>
        <dbReference type="Proteomes" id="UP000282551"/>
    </source>
</evidence>
<dbReference type="Pfam" id="PF02470">
    <property type="entry name" value="MlaD"/>
    <property type="match status" value="1"/>
</dbReference>
<dbReference type="PANTHER" id="PTHR33371:SF4">
    <property type="entry name" value="INTERMEMBRANE PHOSPHOLIPID TRANSPORT SYSTEM BINDING PROTEIN MLAD"/>
    <property type="match status" value="1"/>
</dbReference>
<dbReference type="EMBL" id="LR134355">
    <property type="protein sequence ID" value="VEG45336.1"/>
    <property type="molecule type" value="Genomic_DNA"/>
</dbReference>
<reference evidence="3 4" key="1">
    <citation type="submission" date="2018-12" db="EMBL/GenBank/DDBJ databases">
        <authorList>
            <consortium name="Pathogen Informatics"/>
        </authorList>
    </citation>
    <scope>NUCLEOTIDE SEQUENCE [LARGE SCALE GENOMIC DNA]</scope>
    <source>
        <strain evidence="3 4">NCTC10485</strain>
    </source>
</reference>
<feature type="domain" description="Mce/MlaD" evidence="2">
    <location>
        <begin position="40"/>
        <end position="111"/>
    </location>
</feature>
<keyword evidence="1" id="KW-0472">Membrane</keyword>
<dbReference type="InterPro" id="IPR003399">
    <property type="entry name" value="Mce/MlaD"/>
</dbReference>
<evidence type="ECO:0000259" key="2">
    <source>
        <dbReference type="Pfam" id="PF02470"/>
    </source>
</evidence>
<feature type="transmembrane region" description="Helical" evidence="1">
    <location>
        <begin position="12"/>
        <end position="34"/>
    </location>
</feature>
<name>A0A3S4V773_MYCCI</name>
<keyword evidence="4" id="KW-1185">Reference proteome</keyword>
<dbReference type="Proteomes" id="UP000282551">
    <property type="component" value="Chromosome"/>
</dbReference>